<evidence type="ECO:0000256" key="2">
    <source>
        <dbReference type="ARBA" id="ARBA00022840"/>
    </source>
</evidence>
<protein>
    <submittedName>
        <fullName evidence="3">Stromal 70 kDa heat shock-related protein chloroplastic</fullName>
    </submittedName>
</protein>
<dbReference type="AlphaFoldDB" id="A0A830B8U3"/>
<keyword evidence="4" id="KW-1185">Reference proteome</keyword>
<dbReference type="GO" id="GO:0005524">
    <property type="term" value="F:ATP binding"/>
    <property type="evidence" value="ECO:0007669"/>
    <property type="project" value="UniProtKB-KW"/>
</dbReference>
<accession>A0A830B8U3</accession>
<dbReference type="SUPFAM" id="SSF100920">
    <property type="entry name" value="Heat shock protein 70kD (HSP70), peptide-binding domain"/>
    <property type="match status" value="1"/>
</dbReference>
<evidence type="ECO:0000256" key="1">
    <source>
        <dbReference type="ARBA" id="ARBA00022741"/>
    </source>
</evidence>
<evidence type="ECO:0000313" key="4">
    <source>
        <dbReference type="Proteomes" id="UP000653305"/>
    </source>
</evidence>
<dbReference type="EMBL" id="BMAC01000077">
    <property type="protein sequence ID" value="GFP84090.1"/>
    <property type="molecule type" value="Genomic_DNA"/>
</dbReference>
<gene>
    <name evidence="3" type="ORF">PHJA_000552600</name>
</gene>
<dbReference type="Gene3D" id="2.60.34.10">
    <property type="entry name" value="Substrate Binding Domain Of DNAk, Chain A, domain 1"/>
    <property type="match status" value="1"/>
</dbReference>
<dbReference type="Proteomes" id="UP000653305">
    <property type="component" value="Unassembled WGS sequence"/>
</dbReference>
<sequence length="189" mass="21137">MSLNLVRRLLFFVEVGIRDWALTGSSGCMQNLEGGSDRNCREVVGIRIPGGSVSTDLYHSRDALSLAEPQRLMMATFSLAANLEISFLPSFTPEKGKSVFSVYERAYQSVCLSVPQLARENSLGTTNLWAAFVLMEFHRPHEGVPQIEVKFDIDVNGILSVTAIDKGNWQKQDITIAPTHYQVMNLKEW</sequence>
<dbReference type="InterPro" id="IPR029047">
    <property type="entry name" value="HSP70_peptide-bd_sf"/>
</dbReference>
<name>A0A830B8U3_9LAMI</name>
<comment type="caution">
    <text evidence="3">The sequence shown here is derived from an EMBL/GenBank/DDBJ whole genome shotgun (WGS) entry which is preliminary data.</text>
</comment>
<dbReference type="InterPro" id="IPR013126">
    <property type="entry name" value="Hsp_70_fam"/>
</dbReference>
<keyword evidence="2" id="KW-0067">ATP-binding</keyword>
<keyword evidence="3" id="KW-0346">Stress response</keyword>
<evidence type="ECO:0000313" key="3">
    <source>
        <dbReference type="EMBL" id="GFP84090.1"/>
    </source>
</evidence>
<dbReference type="PRINTS" id="PR00301">
    <property type="entry name" value="HEATSHOCK70"/>
</dbReference>
<dbReference type="OrthoDB" id="1751276at2759"/>
<proteinExistence type="predicted"/>
<dbReference type="Pfam" id="PF00012">
    <property type="entry name" value="HSP70"/>
    <property type="match status" value="1"/>
</dbReference>
<reference evidence="3" key="1">
    <citation type="submission" date="2020-07" db="EMBL/GenBank/DDBJ databases">
        <title>Ethylene signaling mediates host invasion by parasitic plants.</title>
        <authorList>
            <person name="Yoshida S."/>
        </authorList>
    </citation>
    <scope>NUCLEOTIDE SEQUENCE</scope>
    <source>
        <strain evidence="3">Okayama</strain>
    </source>
</reference>
<organism evidence="3 4">
    <name type="scientific">Phtheirospermum japonicum</name>
    <dbReference type="NCBI Taxonomy" id="374723"/>
    <lineage>
        <taxon>Eukaryota</taxon>
        <taxon>Viridiplantae</taxon>
        <taxon>Streptophyta</taxon>
        <taxon>Embryophyta</taxon>
        <taxon>Tracheophyta</taxon>
        <taxon>Spermatophyta</taxon>
        <taxon>Magnoliopsida</taxon>
        <taxon>eudicotyledons</taxon>
        <taxon>Gunneridae</taxon>
        <taxon>Pentapetalae</taxon>
        <taxon>asterids</taxon>
        <taxon>lamiids</taxon>
        <taxon>Lamiales</taxon>
        <taxon>Orobanchaceae</taxon>
        <taxon>Orobanchaceae incertae sedis</taxon>
        <taxon>Phtheirospermum</taxon>
    </lineage>
</organism>
<dbReference type="GO" id="GO:0140662">
    <property type="term" value="F:ATP-dependent protein folding chaperone"/>
    <property type="evidence" value="ECO:0007669"/>
    <property type="project" value="InterPro"/>
</dbReference>
<keyword evidence="1" id="KW-0547">Nucleotide-binding</keyword>